<dbReference type="EMBL" id="CM001232">
    <property type="protein sequence ID" value="EHA54626.1"/>
    <property type="molecule type" value="Genomic_DNA"/>
</dbReference>
<keyword evidence="3" id="KW-1185">Reference proteome</keyword>
<evidence type="ECO:0000313" key="2">
    <source>
        <dbReference type="EMBL" id="EHA54626.1"/>
    </source>
</evidence>
<gene>
    <name evidence="2" type="ORF">MGG_15706</name>
</gene>
<dbReference type="AlphaFoldDB" id="G4MSL0"/>
<dbReference type="KEGG" id="mgr:MGG_15706"/>
<sequence length="122" mass="12644">MAMAIGCFFTWEMVTYLLRRLPRLPEFLGRQSSGDAAHRSGKTRPTSPTRSIDRTLLLLMLLGFRLGVCADAGPVADAAAASSPKGTTARQNPQEGRGAGKAGQNGPCGPPASAGDTGTGDK</sequence>
<accession>G4MSL0</accession>
<feature type="region of interest" description="Disordered" evidence="1">
    <location>
        <begin position="77"/>
        <end position="122"/>
    </location>
</feature>
<name>G4MSL0_PYRO7</name>
<dbReference type="Proteomes" id="UP000009058">
    <property type="component" value="Chromosome 2"/>
</dbReference>
<dbReference type="VEuPathDB" id="FungiDB:MGG_15706"/>
<evidence type="ECO:0000256" key="1">
    <source>
        <dbReference type="SAM" id="MobiDB-lite"/>
    </source>
</evidence>
<evidence type="ECO:0000313" key="3">
    <source>
        <dbReference type="Proteomes" id="UP000009058"/>
    </source>
</evidence>
<dbReference type="InParanoid" id="G4MSL0"/>
<reference evidence="2 3" key="1">
    <citation type="journal article" date="2005" name="Nature">
        <title>The genome sequence of the rice blast fungus Magnaporthe grisea.</title>
        <authorList>
            <person name="Dean R.A."/>
            <person name="Talbot N.J."/>
            <person name="Ebbole D.J."/>
            <person name="Farman M.L."/>
            <person name="Mitchell T.K."/>
            <person name="Orbach M.J."/>
            <person name="Thon M."/>
            <person name="Kulkarni R."/>
            <person name="Xu J.R."/>
            <person name="Pan H."/>
            <person name="Read N.D."/>
            <person name="Lee Y.H."/>
            <person name="Carbone I."/>
            <person name="Brown D."/>
            <person name="Oh Y.Y."/>
            <person name="Donofrio N."/>
            <person name="Jeong J.S."/>
            <person name="Soanes D.M."/>
            <person name="Djonovic S."/>
            <person name="Kolomiets E."/>
            <person name="Rehmeyer C."/>
            <person name="Li W."/>
            <person name="Harding M."/>
            <person name="Kim S."/>
            <person name="Lebrun M.H."/>
            <person name="Bohnert H."/>
            <person name="Coughlan S."/>
            <person name="Butler J."/>
            <person name="Calvo S."/>
            <person name="Ma L.J."/>
            <person name="Nicol R."/>
            <person name="Purcell S."/>
            <person name="Nusbaum C."/>
            <person name="Galagan J.E."/>
            <person name="Birren B.W."/>
        </authorList>
    </citation>
    <scope>NUCLEOTIDE SEQUENCE [LARGE SCALE GENOMIC DNA]</scope>
    <source>
        <strain evidence="3">70-15 / ATCC MYA-4617 / FGSC 8958</strain>
    </source>
</reference>
<dbReference type="GeneID" id="12984660"/>
<protein>
    <submittedName>
        <fullName evidence="2">Uncharacterized protein</fullName>
    </submittedName>
</protein>
<dbReference type="HOGENOM" id="CLU_2027178_0_0_1"/>
<feature type="region of interest" description="Disordered" evidence="1">
    <location>
        <begin position="28"/>
        <end position="50"/>
    </location>
</feature>
<reference key="2">
    <citation type="submission" date="2011-05" db="EMBL/GenBank/DDBJ databases">
        <title>The Genome Sequence of Magnaporthe oryzae 70-15.</title>
        <authorList>
            <consortium name="The Broad Institute Genome Sequencing Platform"/>
            <person name="Ma L.-J."/>
            <person name="Dead R."/>
            <person name="Young S.K."/>
            <person name="Zeng Q."/>
            <person name="Gargeya S."/>
            <person name="Fitzgerald M."/>
            <person name="Haas B."/>
            <person name="Abouelleil A."/>
            <person name="Alvarado L."/>
            <person name="Arachchi H.M."/>
            <person name="Berlin A."/>
            <person name="Brown A."/>
            <person name="Chapman S.B."/>
            <person name="Chen Z."/>
            <person name="Dunbar C."/>
            <person name="Freedman E."/>
            <person name="Gearin G."/>
            <person name="Gellesch M."/>
            <person name="Goldberg J."/>
            <person name="Griggs A."/>
            <person name="Gujja S."/>
            <person name="Heiman D."/>
            <person name="Howarth C."/>
            <person name="Larson L."/>
            <person name="Lui A."/>
            <person name="MacDonald P.J.P."/>
            <person name="Mehta T."/>
            <person name="Montmayeur A."/>
            <person name="Murphy C."/>
            <person name="Neiman D."/>
            <person name="Pearson M."/>
            <person name="Priest M."/>
            <person name="Roberts A."/>
            <person name="Saif S."/>
            <person name="Shea T."/>
            <person name="Shenoy N."/>
            <person name="Sisk P."/>
            <person name="Stolte C."/>
            <person name="Sykes S."/>
            <person name="Yandava C."/>
            <person name="Wortman J."/>
            <person name="Nusbaum C."/>
            <person name="Birren B."/>
        </authorList>
    </citation>
    <scope>NUCLEOTIDE SEQUENCE</scope>
    <source>
        <strain>70-15</strain>
    </source>
</reference>
<feature type="compositionally biased region" description="Polar residues" evidence="1">
    <location>
        <begin position="85"/>
        <end position="94"/>
    </location>
</feature>
<proteinExistence type="predicted"/>
<dbReference type="RefSeq" id="XP_003714433.1">
    <property type="nucleotide sequence ID" value="XM_003714385.1"/>
</dbReference>
<organism evidence="2 3">
    <name type="scientific">Pyricularia oryzae (strain 70-15 / ATCC MYA-4617 / FGSC 8958)</name>
    <name type="common">Rice blast fungus</name>
    <name type="synonym">Magnaporthe oryzae</name>
    <dbReference type="NCBI Taxonomy" id="242507"/>
    <lineage>
        <taxon>Eukaryota</taxon>
        <taxon>Fungi</taxon>
        <taxon>Dikarya</taxon>
        <taxon>Ascomycota</taxon>
        <taxon>Pezizomycotina</taxon>
        <taxon>Sordariomycetes</taxon>
        <taxon>Sordariomycetidae</taxon>
        <taxon>Magnaporthales</taxon>
        <taxon>Pyriculariaceae</taxon>
        <taxon>Pyricularia</taxon>
    </lineage>
</organism>